<reference evidence="6 7" key="1">
    <citation type="submission" date="2017-11" db="EMBL/GenBank/DDBJ databases">
        <title>Genomic Encyclopedia of Archaeal and Bacterial Type Strains, Phase II (KMG-II): From Individual Species to Whole Genera.</title>
        <authorList>
            <person name="Goeker M."/>
        </authorList>
    </citation>
    <scope>NUCLEOTIDE SEQUENCE [LARGE SCALE GENOMIC DNA]</scope>
    <source>
        <strain evidence="6 7">DSM 22413</strain>
    </source>
</reference>
<evidence type="ECO:0000313" key="7">
    <source>
        <dbReference type="Proteomes" id="UP000231586"/>
    </source>
</evidence>
<dbReference type="PANTHER" id="PTHR34294">
    <property type="entry name" value="TRANSCRIPTIONAL REGULATOR-RELATED"/>
    <property type="match status" value="1"/>
</dbReference>
<gene>
    <name evidence="6" type="ORF">CLV34_0912</name>
</gene>
<evidence type="ECO:0000256" key="2">
    <source>
        <dbReference type="ARBA" id="ARBA00023015"/>
    </source>
</evidence>
<dbReference type="EMBL" id="PGTZ01000006">
    <property type="protein sequence ID" value="PJI95059.1"/>
    <property type="molecule type" value="Genomic_DNA"/>
</dbReference>
<dbReference type="OrthoDB" id="186585at2"/>
<dbReference type="InterPro" id="IPR037171">
    <property type="entry name" value="NagB/RpiA_transferase-like"/>
</dbReference>
<organism evidence="6 7">
    <name type="scientific">Luteimicrobium subarcticum</name>
    <dbReference type="NCBI Taxonomy" id="620910"/>
    <lineage>
        <taxon>Bacteria</taxon>
        <taxon>Bacillati</taxon>
        <taxon>Actinomycetota</taxon>
        <taxon>Actinomycetes</taxon>
        <taxon>Micrococcales</taxon>
        <taxon>Luteimicrobium</taxon>
    </lineage>
</organism>
<evidence type="ECO:0000256" key="4">
    <source>
        <dbReference type="ARBA" id="ARBA00023163"/>
    </source>
</evidence>
<dbReference type="PANTHER" id="PTHR34294:SF1">
    <property type="entry name" value="TRANSCRIPTIONAL REGULATOR LSRR"/>
    <property type="match status" value="1"/>
</dbReference>
<evidence type="ECO:0000256" key="3">
    <source>
        <dbReference type="ARBA" id="ARBA00023125"/>
    </source>
</evidence>
<dbReference type="GO" id="GO:0003677">
    <property type="term" value="F:DNA binding"/>
    <property type="evidence" value="ECO:0007669"/>
    <property type="project" value="UniProtKB-KW"/>
</dbReference>
<name>A0A2M8WVW3_9MICO</name>
<dbReference type="Gene3D" id="3.40.50.1360">
    <property type="match status" value="1"/>
</dbReference>
<dbReference type="SUPFAM" id="SSF100950">
    <property type="entry name" value="NagB/RpiA/CoA transferase-like"/>
    <property type="match status" value="1"/>
</dbReference>
<dbReference type="RefSeq" id="WP_100348982.1">
    <property type="nucleotide sequence ID" value="NZ_PGTZ01000006.1"/>
</dbReference>
<dbReference type="Gene3D" id="1.10.10.60">
    <property type="entry name" value="Homeodomain-like"/>
    <property type="match status" value="1"/>
</dbReference>
<accession>A0A2M8WVW3</accession>
<dbReference type="InterPro" id="IPR051054">
    <property type="entry name" value="SorC_transcr_regulators"/>
</dbReference>
<keyword evidence="7" id="KW-1185">Reference proteome</keyword>
<dbReference type="Pfam" id="PF04198">
    <property type="entry name" value="Sugar-bind"/>
    <property type="match status" value="1"/>
</dbReference>
<dbReference type="Proteomes" id="UP000231586">
    <property type="component" value="Unassembled WGS sequence"/>
</dbReference>
<dbReference type="GO" id="GO:0030246">
    <property type="term" value="F:carbohydrate binding"/>
    <property type="evidence" value="ECO:0007669"/>
    <property type="project" value="InterPro"/>
</dbReference>
<evidence type="ECO:0000259" key="5">
    <source>
        <dbReference type="Pfam" id="PF04198"/>
    </source>
</evidence>
<proteinExistence type="inferred from homology"/>
<keyword evidence="3 6" id="KW-0238">DNA-binding</keyword>
<comment type="caution">
    <text evidence="6">The sequence shown here is derived from an EMBL/GenBank/DDBJ whole genome shotgun (WGS) entry which is preliminary data.</text>
</comment>
<evidence type="ECO:0000313" key="6">
    <source>
        <dbReference type="EMBL" id="PJI95059.1"/>
    </source>
</evidence>
<dbReference type="AlphaFoldDB" id="A0A2M8WVW3"/>
<sequence>MASTAERRRTLVRVAELYHLDHRTMQEVARITGLSRSTISRMLTQARAEGIVDVTVHRDVNVNELAQRVTARYGVAASVVVTEADQSELQRLEAVAVVGAERLRDLFGSDMTLVVPWGTTVSAIARHVAPRATHGSHVVQLNGSGNTFTSGIEYASGIIDLFGAAFDAEVHHFPVPAFFDRASTRHAMWEERSIRRVLALQRRADVALFSVGTIAGEVPSHLYRAGYLERTDVAELREEGVVGDVGSIFVRADGTSDRLSLNERSTGLPLKDLRRIPRRMLVATGTAKVAPVHAALLARSATDLVVDHETAQALLARPRASALSVGR</sequence>
<evidence type="ECO:0000256" key="1">
    <source>
        <dbReference type="ARBA" id="ARBA00010466"/>
    </source>
</evidence>
<keyword evidence="4" id="KW-0804">Transcription</keyword>
<keyword evidence="2" id="KW-0805">Transcription regulation</keyword>
<comment type="similarity">
    <text evidence="1">Belongs to the SorC transcriptional regulatory family.</text>
</comment>
<dbReference type="InterPro" id="IPR007324">
    <property type="entry name" value="Sugar-bd_dom_put"/>
</dbReference>
<feature type="domain" description="Sugar-binding" evidence="5">
    <location>
        <begin position="62"/>
        <end position="316"/>
    </location>
</feature>
<protein>
    <submittedName>
        <fullName evidence="6">DNA-binding transcriptional regulator LsrR (DeoR family)</fullName>
    </submittedName>
</protein>